<feature type="compositionally biased region" description="Polar residues" evidence="1">
    <location>
        <begin position="257"/>
        <end position="267"/>
    </location>
</feature>
<dbReference type="AlphaFoldDB" id="A0A0L0HME4"/>
<dbReference type="InterPro" id="IPR018490">
    <property type="entry name" value="cNMP-bd_dom_sf"/>
</dbReference>
<name>A0A0L0HME4_SPIPD</name>
<dbReference type="PROSITE" id="PS50042">
    <property type="entry name" value="CNMP_BINDING_3"/>
    <property type="match status" value="2"/>
</dbReference>
<feature type="compositionally biased region" description="Polar residues" evidence="1">
    <location>
        <begin position="230"/>
        <end position="242"/>
    </location>
</feature>
<feature type="domain" description="Cyclic nucleotide-binding" evidence="2">
    <location>
        <begin position="479"/>
        <end position="581"/>
    </location>
</feature>
<evidence type="ECO:0000259" key="2">
    <source>
        <dbReference type="PROSITE" id="PS50042"/>
    </source>
</evidence>
<keyword evidence="4" id="KW-1185">Reference proteome</keyword>
<feature type="compositionally biased region" description="Polar residues" evidence="1">
    <location>
        <begin position="167"/>
        <end position="182"/>
    </location>
</feature>
<feature type="region of interest" description="Disordered" evidence="1">
    <location>
        <begin position="411"/>
        <end position="445"/>
    </location>
</feature>
<dbReference type="InParanoid" id="A0A0L0HME4"/>
<dbReference type="PANTHER" id="PTHR23011:SF28">
    <property type="entry name" value="CYCLIC NUCLEOTIDE-BINDING DOMAIN CONTAINING PROTEIN"/>
    <property type="match status" value="1"/>
</dbReference>
<proteinExistence type="predicted"/>
<dbReference type="eggNOG" id="KOG2378">
    <property type="taxonomic scope" value="Eukaryota"/>
</dbReference>
<feature type="compositionally biased region" description="Polar residues" evidence="1">
    <location>
        <begin position="303"/>
        <end position="337"/>
    </location>
</feature>
<feature type="compositionally biased region" description="Basic and acidic residues" evidence="1">
    <location>
        <begin position="434"/>
        <end position="445"/>
    </location>
</feature>
<evidence type="ECO:0000256" key="1">
    <source>
        <dbReference type="SAM" id="MobiDB-lite"/>
    </source>
</evidence>
<feature type="region of interest" description="Disordered" evidence="1">
    <location>
        <begin position="149"/>
        <end position="192"/>
    </location>
</feature>
<dbReference type="VEuPathDB" id="FungiDB:SPPG_02724"/>
<evidence type="ECO:0000313" key="4">
    <source>
        <dbReference type="Proteomes" id="UP000053201"/>
    </source>
</evidence>
<dbReference type="OrthoDB" id="417078at2759"/>
<dbReference type="GeneID" id="27686291"/>
<sequence length="796" mass="89239">MITSVSRDSPFIHPESYLLKHYSRPPPEVIREQIYKDQHAKEAHDAGKKWATFARNTRSAGSVPSWLKHPHKTHKHEPDEEDAGTHVTKQKRLQSWSAHPDDDSVIVDAAKLFHVTSRFLQKYEPTNEETRPDDLDEFSQTDGINLYAGWDKDDPDEVEDSKVGASKPTSAHSTKATGQLVRTESGKEDRTDQAIRFEPPLADPDAAHEAFMRCVKSCIIRGKDAESVRKTPTSSRPVSGTHLSRRSSVSEKLVRSRTISASAPSISRTDRISALARPKSRLGTGDMSVGAIDSSGRGRQGPKPTSASSPSRPLSTATTTRSPSSLSARKRSPTLTPEQAEMVHRYTLASKDKINPRPATLADWHREQAAKGVIWDPSAFSVQRFIRDFINIQKASAEALRMRKNILQPSAASARPSVHVDPNHRRTALPTTFDSRRSGFNNHDRSEHQAAVSILRKSRFERTGDDIKQLYRYMRRIKAFAKLSDFILNQLCAVVHFQAFAKDRAVFRQGEIGTAWYIILTGSVVVQVSSTSRIEDSVPVTRLYAGEGFGDVALTNDRPRGATIITAEPCELIYIEKEDYKAFSFIHEKEIKEKMMFLRKVSLFRDWAAPSLRSVAQIMNWRKHLPGSVILQEGAPVDEFFIIRTGSCTVHRNLPATDLASSHPRPLTVQVGIVPTLSYFGSEGVTQDLSSQTPAISRYTIRASHEGIVETAVMTIYDARTNFRSAVEDVQFPGHNDDSELIRLYEEKIAKKKWDKMRKGIVRGLIKEWSGDPTASNDYSILKNEPGEKRGKTWRV</sequence>
<dbReference type="RefSeq" id="XP_016610282.1">
    <property type="nucleotide sequence ID" value="XM_016751009.1"/>
</dbReference>
<dbReference type="CDD" id="cd00038">
    <property type="entry name" value="CAP_ED"/>
    <property type="match status" value="2"/>
</dbReference>
<dbReference type="EMBL" id="KQ257453">
    <property type="protein sequence ID" value="KND02243.1"/>
    <property type="molecule type" value="Genomic_DNA"/>
</dbReference>
<evidence type="ECO:0000313" key="3">
    <source>
        <dbReference type="EMBL" id="KND02243.1"/>
    </source>
</evidence>
<dbReference type="SUPFAM" id="SSF51206">
    <property type="entry name" value="cAMP-binding domain-like"/>
    <property type="match status" value="2"/>
</dbReference>
<dbReference type="InterPro" id="IPR014710">
    <property type="entry name" value="RmlC-like_jellyroll"/>
</dbReference>
<dbReference type="Pfam" id="PF00027">
    <property type="entry name" value="cNMP_binding"/>
    <property type="match status" value="1"/>
</dbReference>
<feature type="region of interest" description="Disordered" evidence="1">
    <location>
        <begin position="61"/>
        <end position="86"/>
    </location>
</feature>
<dbReference type="OMA" id="LNCIHNG"/>
<dbReference type="Proteomes" id="UP000053201">
    <property type="component" value="Unassembled WGS sequence"/>
</dbReference>
<organism evidence="3 4">
    <name type="scientific">Spizellomyces punctatus (strain DAOM BR117)</name>
    <dbReference type="NCBI Taxonomy" id="645134"/>
    <lineage>
        <taxon>Eukaryota</taxon>
        <taxon>Fungi</taxon>
        <taxon>Fungi incertae sedis</taxon>
        <taxon>Chytridiomycota</taxon>
        <taxon>Chytridiomycota incertae sedis</taxon>
        <taxon>Chytridiomycetes</taxon>
        <taxon>Spizellomycetales</taxon>
        <taxon>Spizellomycetaceae</taxon>
        <taxon>Spizellomyces</taxon>
    </lineage>
</organism>
<feature type="domain" description="Cyclic nucleotide-binding" evidence="2">
    <location>
        <begin position="603"/>
        <end position="694"/>
    </location>
</feature>
<dbReference type="SMART" id="SM00100">
    <property type="entry name" value="cNMP"/>
    <property type="match status" value="2"/>
</dbReference>
<gene>
    <name evidence="3" type="ORF">SPPG_02724</name>
</gene>
<reference evidence="3 4" key="1">
    <citation type="submission" date="2009-08" db="EMBL/GenBank/DDBJ databases">
        <title>The Genome Sequence of Spizellomyces punctatus strain DAOM BR117.</title>
        <authorList>
            <consortium name="The Broad Institute Genome Sequencing Platform"/>
            <person name="Russ C."/>
            <person name="Cuomo C."/>
            <person name="Shea T."/>
            <person name="Young S.K."/>
            <person name="Zeng Q."/>
            <person name="Koehrsen M."/>
            <person name="Haas B."/>
            <person name="Borodovsky M."/>
            <person name="Guigo R."/>
            <person name="Alvarado L."/>
            <person name="Berlin A."/>
            <person name="Bochicchio J."/>
            <person name="Borenstein D."/>
            <person name="Chapman S."/>
            <person name="Chen Z."/>
            <person name="Engels R."/>
            <person name="Freedman E."/>
            <person name="Gellesch M."/>
            <person name="Goldberg J."/>
            <person name="Griggs A."/>
            <person name="Gujja S."/>
            <person name="Heiman D."/>
            <person name="Hepburn T."/>
            <person name="Howarth C."/>
            <person name="Jen D."/>
            <person name="Larson L."/>
            <person name="Lewis B."/>
            <person name="Mehta T."/>
            <person name="Park D."/>
            <person name="Pearson M."/>
            <person name="Roberts A."/>
            <person name="Saif S."/>
            <person name="Shenoy N."/>
            <person name="Sisk P."/>
            <person name="Stolte C."/>
            <person name="Sykes S."/>
            <person name="Thomson T."/>
            <person name="Walk T."/>
            <person name="White J."/>
            <person name="Yandava C."/>
            <person name="Burger G."/>
            <person name="Gray M.W."/>
            <person name="Holland P.W.H."/>
            <person name="King N."/>
            <person name="Lang F.B.F."/>
            <person name="Roger A.J."/>
            <person name="Ruiz-Trillo I."/>
            <person name="Lander E."/>
            <person name="Nusbaum C."/>
        </authorList>
    </citation>
    <scope>NUCLEOTIDE SEQUENCE [LARGE SCALE GENOMIC DNA]</scope>
    <source>
        <strain evidence="3 4">DAOM BR117</strain>
    </source>
</reference>
<feature type="region of interest" description="Disordered" evidence="1">
    <location>
        <begin position="226"/>
        <end position="340"/>
    </location>
</feature>
<dbReference type="STRING" id="645134.A0A0L0HME4"/>
<accession>A0A0L0HME4</accession>
<dbReference type="Gene3D" id="2.60.120.10">
    <property type="entry name" value="Jelly Rolls"/>
    <property type="match status" value="2"/>
</dbReference>
<dbReference type="InterPro" id="IPR000595">
    <property type="entry name" value="cNMP-bd_dom"/>
</dbReference>
<dbReference type="PANTHER" id="PTHR23011">
    <property type="entry name" value="CYCLIC NUCLEOTIDE-BINDING DOMAIN CONTAINING PROTEIN"/>
    <property type="match status" value="1"/>
</dbReference>
<protein>
    <recommendedName>
        <fullName evidence="2">Cyclic nucleotide-binding domain-containing protein</fullName>
    </recommendedName>
</protein>